<dbReference type="SUPFAM" id="SSF51905">
    <property type="entry name" value="FAD/NAD(P)-binding domain"/>
    <property type="match status" value="1"/>
</dbReference>
<dbReference type="Gene3D" id="3.90.700.10">
    <property type="entry name" value="Succinate dehydrogenase/fumarate reductase flavoprotein, catalytic domain"/>
    <property type="match status" value="1"/>
</dbReference>
<dbReference type="Pfam" id="PF00890">
    <property type="entry name" value="FAD_binding_2"/>
    <property type="match status" value="1"/>
</dbReference>
<evidence type="ECO:0000256" key="2">
    <source>
        <dbReference type="ARBA" id="ARBA00022630"/>
    </source>
</evidence>
<feature type="domain" description="FAD-dependent oxidoreductase 2 FAD-binding" evidence="6">
    <location>
        <begin position="2"/>
        <end position="266"/>
    </location>
</feature>
<dbReference type="InterPro" id="IPR050315">
    <property type="entry name" value="FAD-oxidoreductase_2"/>
</dbReference>
<evidence type="ECO:0000256" key="3">
    <source>
        <dbReference type="ARBA" id="ARBA00022827"/>
    </source>
</evidence>
<dbReference type="RefSeq" id="WP_379913387.1">
    <property type="nucleotide sequence ID" value="NZ_JBHSWE010000001.1"/>
</dbReference>
<dbReference type="PANTHER" id="PTHR43400">
    <property type="entry name" value="FUMARATE REDUCTASE"/>
    <property type="match status" value="1"/>
</dbReference>
<comment type="caution">
    <text evidence="7">The sequence shown here is derived from an EMBL/GenBank/DDBJ whole genome shotgun (WGS) entry which is preliminary data.</text>
</comment>
<dbReference type="SUPFAM" id="SSF56425">
    <property type="entry name" value="Succinate dehydrogenase/fumarate reductase flavoprotein, catalytic domain"/>
    <property type="match status" value="1"/>
</dbReference>
<dbReference type="Proteomes" id="UP001596422">
    <property type="component" value="Unassembled WGS sequence"/>
</dbReference>
<dbReference type="InterPro" id="IPR036188">
    <property type="entry name" value="FAD/NAD-bd_sf"/>
</dbReference>
<dbReference type="InterPro" id="IPR027477">
    <property type="entry name" value="Succ_DH/fumarate_Rdtase_cat_sf"/>
</dbReference>
<keyword evidence="4" id="KW-0560">Oxidoreductase</keyword>
<name>A0ABW2A7C2_9GAMM</name>
<dbReference type="PANTHER" id="PTHR43400:SF10">
    <property type="entry name" value="3-OXOSTEROID 1-DEHYDROGENASE"/>
    <property type="match status" value="1"/>
</dbReference>
<dbReference type="Gene3D" id="3.50.50.60">
    <property type="entry name" value="FAD/NAD(P)-binding domain"/>
    <property type="match status" value="1"/>
</dbReference>
<protein>
    <submittedName>
        <fullName evidence="7">FAD-binding protein</fullName>
    </submittedName>
</protein>
<feature type="region of interest" description="Disordered" evidence="5">
    <location>
        <begin position="1"/>
        <end position="25"/>
    </location>
</feature>
<evidence type="ECO:0000256" key="5">
    <source>
        <dbReference type="SAM" id="MobiDB-lite"/>
    </source>
</evidence>
<evidence type="ECO:0000259" key="6">
    <source>
        <dbReference type="Pfam" id="PF00890"/>
    </source>
</evidence>
<dbReference type="InterPro" id="IPR003953">
    <property type="entry name" value="FAD-dep_OxRdtase_2_FAD-bd"/>
</dbReference>
<reference evidence="8" key="1">
    <citation type="journal article" date="2019" name="Int. J. Syst. Evol. Microbiol.">
        <title>The Global Catalogue of Microorganisms (GCM) 10K type strain sequencing project: providing services to taxonomists for standard genome sequencing and annotation.</title>
        <authorList>
            <consortium name="The Broad Institute Genomics Platform"/>
            <consortium name="The Broad Institute Genome Sequencing Center for Infectious Disease"/>
            <person name="Wu L."/>
            <person name="Ma J."/>
        </authorList>
    </citation>
    <scope>NUCLEOTIDE SEQUENCE [LARGE SCALE GENOMIC DNA]</scope>
    <source>
        <strain evidence="8">NBRC 111756</strain>
    </source>
</reference>
<sequence length="294" mass="31310">MFPHAPTGTEHYSAAPKTNTGDGIRLGESAGGVMETGYPAAGAWAPVSLVPRSPVENAHFPHLLERAKPGVIAVTASGRRFVNEADSYHDFIQALIDTTEPGQPPQAWLICDHRFLRRYGLGHAKPFPLPIAPHLRSGYLKRGRTPAELAMACGIDASALQQTLDHYNQHARHGEDPAFGRGDTAYNRIQGDADCTPNPCVAPIEKGPLYGVEIRPGSLGTFAGLRTDASARVLAADGFPVDGLYAVGTDMASIMAGRYPAGGINLGPGMTFGYIAANHIKSRYTSFTHEKPAS</sequence>
<keyword evidence="8" id="KW-1185">Reference proteome</keyword>
<comment type="cofactor">
    <cofactor evidence="1">
        <name>FAD</name>
        <dbReference type="ChEBI" id="CHEBI:57692"/>
    </cofactor>
</comment>
<evidence type="ECO:0000313" key="7">
    <source>
        <dbReference type="EMBL" id="MFC6673347.1"/>
    </source>
</evidence>
<keyword evidence="3" id="KW-0274">FAD</keyword>
<proteinExistence type="predicted"/>
<dbReference type="EMBL" id="JBHSWE010000001">
    <property type="protein sequence ID" value="MFC6673347.1"/>
    <property type="molecule type" value="Genomic_DNA"/>
</dbReference>
<organism evidence="7 8">
    <name type="scientific">Marinobacterium aestuariivivens</name>
    <dbReference type="NCBI Taxonomy" id="1698799"/>
    <lineage>
        <taxon>Bacteria</taxon>
        <taxon>Pseudomonadati</taxon>
        <taxon>Pseudomonadota</taxon>
        <taxon>Gammaproteobacteria</taxon>
        <taxon>Oceanospirillales</taxon>
        <taxon>Oceanospirillaceae</taxon>
        <taxon>Marinobacterium</taxon>
    </lineage>
</organism>
<evidence type="ECO:0000313" key="8">
    <source>
        <dbReference type="Proteomes" id="UP001596422"/>
    </source>
</evidence>
<accession>A0ABW2A7C2</accession>
<keyword evidence="2" id="KW-0285">Flavoprotein</keyword>
<evidence type="ECO:0000256" key="4">
    <source>
        <dbReference type="ARBA" id="ARBA00023002"/>
    </source>
</evidence>
<gene>
    <name evidence="7" type="ORF">ACFQDL_27105</name>
</gene>
<evidence type="ECO:0000256" key="1">
    <source>
        <dbReference type="ARBA" id="ARBA00001974"/>
    </source>
</evidence>